<dbReference type="AlphaFoldDB" id="A0A7X0IXT4"/>
<dbReference type="Proteomes" id="UP000565576">
    <property type="component" value="Unassembled WGS sequence"/>
</dbReference>
<organism evidence="1 2">
    <name type="scientific">Rhizobium lusitanum</name>
    <dbReference type="NCBI Taxonomy" id="293958"/>
    <lineage>
        <taxon>Bacteria</taxon>
        <taxon>Pseudomonadati</taxon>
        <taxon>Pseudomonadota</taxon>
        <taxon>Alphaproteobacteria</taxon>
        <taxon>Hyphomicrobiales</taxon>
        <taxon>Rhizobiaceae</taxon>
        <taxon>Rhizobium/Agrobacterium group</taxon>
        <taxon>Rhizobium</taxon>
    </lineage>
</organism>
<reference evidence="1 2" key="1">
    <citation type="submission" date="2020-08" db="EMBL/GenBank/DDBJ databases">
        <title>Genomic Encyclopedia of Type Strains, Phase IV (KMG-V): Genome sequencing to study the core and pangenomes of soil and plant-associated prokaryotes.</title>
        <authorList>
            <person name="Whitman W."/>
        </authorList>
    </citation>
    <scope>NUCLEOTIDE SEQUENCE [LARGE SCALE GENOMIC DNA]</scope>
    <source>
        <strain evidence="1 2">SEMIA 4060</strain>
    </source>
</reference>
<evidence type="ECO:0000313" key="1">
    <source>
        <dbReference type="EMBL" id="MBB6487922.1"/>
    </source>
</evidence>
<comment type="caution">
    <text evidence="1">The sequence shown here is derived from an EMBL/GenBank/DDBJ whole genome shotgun (WGS) entry which is preliminary data.</text>
</comment>
<gene>
    <name evidence="1" type="ORF">GGD46_005232</name>
</gene>
<dbReference type="RefSeq" id="WP_184709233.1">
    <property type="nucleotide sequence ID" value="NZ_JACHBG010000017.1"/>
</dbReference>
<name>A0A7X0IXT4_9HYPH</name>
<evidence type="ECO:0000313" key="2">
    <source>
        <dbReference type="Proteomes" id="UP000565576"/>
    </source>
</evidence>
<dbReference type="EMBL" id="JACHBG010000017">
    <property type="protein sequence ID" value="MBB6487922.1"/>
    <property type="molecule type" value="Genomic_DNA"/>
</dbReference>
<protein>
    <submittedName>
        <fullName evidence="1">Uncharacterized protein</fullName>
    </submittedName>
</protein>
<proteinExistence type="predicted"/>
<accession>A0A7X0IXT4</accession>
<sequence length="234" mass="26752">MNLINKTYHPVRLTQSIDTCRERLQTLQAQNPSHTLDEISRQAYAGLPQEEFDRRVHDSVAITNTINRWAHKGRRIFDFSALMEELADATAIEFNSLPDGTYPACFYAHFGYGAGLYLKNEMDRYVSGVYVTSLEEDDEPSLSFIFSVNSLDPLPLQKMSMPDIMRERTCLARIAVSKKDISQLFTEVPIGDPELVVDPVYRAATLRALVALRHIVTPKLEEENDRYTAFGRMW</sequence>